<sequence length="395" mass="43793">MAVEPECDDQVEVSGWHMAKAVVVRQGQGAIMQLAGRRQKAWLPQEQIRPLVGPSEQEILEALGKPVKLWLDTSSLHTGLPVATMWRRDETDETESSETEANVSPKGRTKEERLSKLRQNYDPKQWIQGTVASVKPFGIFVDIFEDIQVLVYIHSIPEEMVERLPGGPRAGDKVPDVKKGDEVELRVCGYRGKDRKGQDLFVCSMLPPSMDQPEKGKGKGGKGGKGKGKRKDGGKGKEASGYSVWVPDRYLESETTLARQEQFEVNALNAQLVEEQYGQGDRRAALARKGFTVVDYATSLQLSQVFKAKSEPKSDAAAAMPITMPVWLTFQGRRKLIGKIQALASMTTSEKERLAVDLAMTEYSDVIQAGANVQKVDVNFDRVLIRLFADAGIQF</sequence>
<dbReference type="EMBL" id="CAMXCT020002779">
    <property type="protein sequence ID" value="CAL1153757.1"/>
    <property type="molecule type" value="Genomic_DNA"/>
</dbReference>
<protein>
    <submittedName>
        <fullName evidence="5">Potassium voltage-gated channel subfamily H member 2</fullName>
    </submittedName>
</protein>
<accession>A0A9P1CXD4</accession>
<dbReference type="EMBL" id="CAMXCT010002779">
    <property type="protein sequence ID" value="CAI4000382.1"/>
    <property type="molecule type" value="Genomic_DNA"/>
</dbReference>
<reference evidence="3" key="1">
    <citation type="submission" date="2022-10" db="EMBL/GenBank/DDBJ databases">
        <authorList>
            <person name="Chen Y."/>
            <person name="Dougan E. K."/>
            <person name="Chan C."/>
            <person name="Rhodes N."/>
            <person name="Thang M."/>
        </authorList>
    </citation>
    <scope>NUCLEOTIDE SEQUENCE</scope>
</reference>
<evidence type="ECO:0000259" key="2">
    <source>
        <dbReference type="PROSITE" id="PS50126"/>
    </source>
</evidence>
<proteinExistence type="predicted"/>
<feature type="domain" description="S1 motif" evidence="2">
    <location>
        <begin position="124"/>
        <end position="187"/>
    </location>
</feature>
<dbReference type="CDD" id="cd00164">
    <property type="entry name" value="S1_like"/>
    <property type="match status" value="1"/>
</dbReference>
<name>A0A9P1CXD4_9DINO</name>
<dbReference type="AlphaFoldDB" id="A0A9P1CXD4"/>
<feature type="region of interest" description="Disordered" evidence="1">
    <location>
        <begin position="84"/>
        <end position="112"/>
    </location>
</feature>
<gene>
    <name evidence="3" type="ORF">C1SCF055_LOCUS26503</name>
</gene>
<feature type="region of interest" description="Disordered" evidence="1">
    <location>
        <begin position="205"/>
        <end position="240"/>
    </location>
</feature>
<evidence type="ECO:0000313" key="6">
    <source>
        <dbReference type="Proteomes" id="UP001152797"/>
    </source>
</evidence>
<evidence type="ECO:0000313" key="4">
    <source>
        <dbReference type="EMBL" id="CAL1153757.1"/>
    </source>
</evidence>
<evidence type="ECO:0000313" key="5">
    <source>
        <dbReference type="EMBL" id="CAL4787694.1"/>
    </source>
</evidence>
<comment type="caution">
    <text evidence="3">The sequence shown here is derived from an EMBL/GenBank/DDBJ whole genome shotgun (WGS) entry which is preliminary data.</text>
</comment>
<feature type="compositionally biased region" description="Basic residues" evidence="1">
    <location>
        <begin position="218"/>
        <end position="230"/>
    </location>
</feature>
<dbReference type="InterPro" id="IPR003029">
    <property type="entry name" value="S1_domain"/>
</dbReference>
<keyword evidence="6" id="KW-1185">Reference proteome</keyword>
<dbReference type="Pfam" id="PF00575">
    <property type="entry name" value="S1"/>
    <property type="match status" value="1"/>
</dbReference>
<dbReference type="SUPFAM" id="SSF50249">
    <property type="entry name" value="Nucleic acid-binding proteins"/>
    <property type="match status" value="1"/>
</dbReference>
<dbReference type="EMBL" id="CAMXCT030002779">
    <property type="protein sequence ID" value="CAL4787694.1"/>
    <property type="molecule type" value="Genomic_DNA"/>
</dbReference>
<evidence type="ECO:0000313" key="3">
    <source>
        <dbReference type="EMBL" id="CAI4000382.1"/>
    </source>
</evidence>
<dbReference type="PROSITE" id="PS50126">
    <property type="entry name" value="S1"/>
    <property type="match status" value="1"/>
</dbReference>
<dbReference type="GO" id="GO:0003676">
    <property type="term" value="F:nucleic acid binding"/>
    <property type="evidence" value="ECO:0007669"/>
    <property type="project" value="InterPro"/>
</dbReference>
<organism evidence="3">
    <name type="scientific">Cladocopium goreaui</name>
    <dbReference type="NCBI Taxonomy" id="2562237"/>
    <lineage>
        <taxon>Eukaryota</taxon>
        <taxon>Sar</taxon>
        <taxon>Alveolata</taxon>
        <taxon>Dinophyceae</taxon>
        <taxon>Suessiales</taxon>
        <taxon>Symbiodiniaceae</taxon>
        <taxon>Cladocopium</taxon>
    </lineage>
</organism>
<dbReference type="InterPro" id="IPR012340">
    <property type="entry name" value="NA-bd_OB-fold"/>
</dbReference>
<dbReference type="Gene3D" id="2.40.50.140">
    <property type="entry name" value="Nucleic acid-binding proteins"/>
    <property type="match status" value="1"/>
</dbReference>
<evidence type="ECO:0000256" key="1">
    <source>
        <dbReference type="SAM" id="MobiDB-lite"/>
    </source>
</evidence>
<reference evidence="4" key="2">
    <citation type="submission" date="2024-04" db="EMBL/GenBank/DDBJ databases">
        <authorList>
            <person name="Chen Y."/>
            <person name="Shah S."/>
            <person name="Dougan E. K."/>
            <person name="Thang M."/>
            <person name="Chan C."/>
        </authorList>
    </citation>
    <scope>NUCLEOTIDE SEQUENCE [LARGE SCALE GENOMIC DNA]</scope>
</reference>
<dbReference type="Proteomes" id="UP001152797">
    <property type="component" value="Unassembled WGS sequence"/>
</dbReference>
<dbReference type="OrthoDB" id="437050at2759"/>